<dbReference type="Proteomes" id="UP000637578">
    <property type="component" value="Unassembled WGS sequence"/>
</dbReference>
<evidence type="ECO:0000313" key="3">
    <source>
        <dbReference type="Proteomes" id="UP000637578"/>
    </source>
</evidence>
<name>A0A8J3FU94_9PSEU</name>
<protein>
    <recommendedName>
        <fullName evidence="1">Dienelactone hydrolase domain-containing protein</fullName>
    </recommendedName>
</protein>
<organism evidence="2 3">
    <name type="scientific">Longimycelium tulufanense</name>
    <dbReference type="NCBI Taxonomy" id="907463"/>
    <lineage>
        <taxon>Bacteria</taxon>
        <taxon>Bacillati</taxon>
        <taxon>Actinomycetota</taxon>
        <taxon>Actinomycetes</taxon>
        <taxon>Pseudonocardiales</taxon>
        <taxon>Pseudonocardiaceae</taxon>
        <taxon>Longimycelium</taxon>
    </lineage>
</organism>
<dbReference type="AlphaFoldDB" id="A0A8J3FU94"/>
<gene>
    <name evidence="2" type="ORF">GCM10012275_19730</name>
</gene>
<evidence type="ECO:0000313" key="2">
    <source>
        <dbReference type="EMBL" id="GGM48884.1"/>
    </source>
</evidence>
<feature type="domain" description="Dienelactone hydrolase" evidence="1">
    <location>
        <begin position="18"/>
        <end position="199"/>
    </location>
</feature>
<dbReference type="Gene3D" id="3.40.50.1820">
    <property type="entry name" value="alpha/beta hydrolase"/>
    <property type="match status" value="1"/>
</dbReference>
<reference evidence="2" key="2">
    <citation type="submission" date="2020-09" db="EMBL/GenBank/DDBJ databases">
        <authorList>
            <person name="Sun Q."/>
            <person name="Zhou Y."/>
        </authorList>
    </citation>
    <scope>NUCLEOTIDE SEQUENCE</scope>
    <source>
        <strain evidence="2">CGMCC 4.5737</strain>
    </source>
</reference>
<dbReference type="Pfam" id="PF01738">
    <property type="entry name" value="DLH"/>
    <property type="match status" value="1"/>
</dbReference>
<comment type="caution">
    <text evidence="2">The sequence shown here is derived from an EMBL/GenBank/DDBJ whole genome shotgun (WGS) entry which is preliminary data.</text>
</comment>
<accession>A0A8J3FU94</accession>
<dbReference type="SUPFAM" id="SSF53474">
    <property type="entry name" value="alpha/beta-Hydrolases"/>
    <property type="match status" value="1"/>
</dbReference>
<keyword evidence="3" id="KW-1185">Reference proteome</keyword>
<dbReference type="InterPro" id="IPR029058">
    <property type="entry name" value="AB_hydrolase_fold"/>
</dbReference>
<dbReference type="EMBL" id="BMMK01000007">
    <property type="protein sequence ID" value="GGM48884.1"/>
    <property type="molecule type" value="Genomic_DNA"/>
</dbReference>
<dbReference type="InterPro" id="IPR051049">
    <property type="entry name" value="Dienelactone_hydrolase-like"/>
</dbReference>
<dbReference type="InterPro" id="IPR002925">
    <property type="entry name" value="Dienelactn_hydro"/>
</dbReference>
<dbReference type="PANTHER" id="PTHR46623:SF6">
    <property type="entry name" value="ALPHA_BETA-HYDROLASES SUPERFAMILY PROTEIN"/>
    <property type="match status" value="1"/>
</dbReference>
<sequence length="209" mass="23139">MFSFSTGDEMERWPRVMATVLMLHSAYGLRPSVHRAASRLREQGHRVETPDLYGCGAIEPPRRGLDVRDSIGAEELLRRASAAASRLPAETVYLGFSLGAWLAQELAARNRLARGLVLLQGLGIPGGQLSCPVQVHVSQGDLDRQELPVNSWVPLMRAQGNDLQTFVYETQGHLYMDEDLTEYDATACALAWRRVDNFLLTCDSVEASP</sequence>
<proteinExistence type="predicted"/>
<dbReference type="GO" id="GO:0016787">
    <property type="term" value="F:hydrolase activity"/>
    <property type="evidence" value="ECO:0007669"/>
    <property type="project" value="InterPro"/>
</dbReference>
<evidence type="ECO:0000259" key="1">
    <source>
        <dbReference type="Pfam" id="PF01738"/>
    </source>
</evidence>
<reference evidence="2" key="1">
    <citation type="journal article" date="2014" name="Int. J. Syst. Evol. Microbiol.">
        <title>Complete genome sequence of Corynebacterium casei LMG S-19264T (=DSM 44701T), isolated from a smear-ripened cheese.</title>
        <authorList>
            <consortium name="US DOE Joint Genome Institute (JGI-PGF)"/>
            <person name="Walter F."/>
            <person name="Albersmeier A."/>
            <person name="Kalinowski J."/>
            <person name="Ruckert C."/>
        </authorList>
    </citation>
    <scope>NUCLEOTIDE SEQUENCE</scope>
    <source>
        <strain evidence="2">CGMCC 4.5737</strain>
    </source>
</reference>
<dbReference type="PANTHER" id="PTHR46623">
    <property type="entry name" value="CARBOXYMETHYLENEBUTENOLIDASE-RELATED"/>
    <property type="match status" value="1"/>
</dbReference>